<evidence type="ECO:0000313" key="1">
    <source>
        <dbReference type="EMBL" id="CAB1424841.1"/>
    </source>
</evidence>
<evidence type="ECO:0000313" key="2">
    <source>
        <dbReference type="Proteomes" id="UP001153269"/>
    </source>
</evidence>
<gene>
    <name evidence="1" type="ORF">PLEPLA_LOCUS12769</name>
</gene>
<protein>
    <submittedName>
        <fullName evidence="1">Uncharacterized protein</fullName>
    </submittedName>
</protein>
<feature type="non-terminal residue" evidence="1">
    <location>
        <position position="1"/>
    </location>
</feature>
<dbReference type="EMBL" id="CADEAL010000757">
    <property type="protein sequence ID" value="CAB1424841.1"/>
    <property type="molecule type" value="Genomic_DNA"/>
</dbReference>
<reference evidence="1" key="1">
    <citation type="submission" date="2020-03" db="EMBL/GenBank/DDBJ databases">
        <authorList>
            <person name="Weist P."/>
        </authorList>
    </citation>
    <scope>NUCLEOTIDE SEQUENCE</scope>
</reference>
<keyword evidence="2" id="KW-1185">Reference proteome</keyword>
<dbReference type="AlphaFoldDB" id="A0A9N7U6G7"/>
<dbReference type="Proteomes" id="UP001153269">
    <property type="component" value="Unassembled WGS sequence"/>
</dbReference>
<organism evidence="1 2">
    <name type="scientific">Pleuronectes platessa</name>
    <name type="common">European plaice</name>
    <dbReference type="NCBI Taxonomy" id="8262"/>
    <lineage>
        <taxon>Eukaryota</taxon>
        <taxon>Metazoa</taxon>
        <taxon>Chordata</taxon>
        <taxon>Craniata</taxon>
        <taxon>Vertebrata</taxon>
        <taxon>Euteleostomi</taxon>
        <taxon>Actinopterygii</taxon>
        <taxon>Neopterygii</taxon>
        <taxon>Teleostei</taxon>
        <taxon>Neoteleostei</taxon>
        <taxon>Acanthomorphata</taxon>
        <taxon>Carangaria</taxon>
        <taxon>Pleuronectiformes</taxon>
        <taxon>Pleuronectoidei</taxon>
        <taxon>Pleuronectidae</taxon>
        <taxon>Pleuronectes</taxon>
    </lineage>
</organism>
<name>A0A9N7U6G7_PLEPL</name>
<sequence length="102" mass="11823">MNYKVWQSLDRRRQRHFPLPRRVMAFGCKRLFRLLSTSLLFLPSFCITLFQQFLVGSLSLLSPPPLSAEHATSQTPQRHHSLISRNFSNLTLLNPTTSILEI</sequence>
<proteinExistence type="predicted"/>
<accession>A0A9N7U6G7</accession>
<comment type="caution">
    <text evidence="1">The sequence shown here is derived from an EMBL/GenBank/DDBJ whole genome shotgun (WGS) entry which is preliminary data.</text>
</comment>